<accession>L0JYA2</accession>
<dbReference type="HOGENOM" id="CLU_062618_6_1_2"/>
<dbReference type="GO" id="GO:0003677">
    <property type="term" value="F:DNA binding"/>
    <property type="evidence" value="ECO:0007669"/>
    <property type="project" value="UniProtKB-KW"/>
</dbReference>
<name>L0JYA2_9EURY</name>
<dbReference type="SUPFAM" id="SSF46785">
    <property type="entry name" value="Winged helix' DNA-binding domain"/>
    <property type="match status" value="1"/>
</dbReference>
<dbReference type="PANTHER" id="PTHR30136:SF35">
    <property type="entry name" value="HTH-TYPE TRANSCRIPTIONAL REGULATOR RV1719"/>
    <property type="match status" value="1"/>
</dbReference>
<dbReference type="InterPro" id="IPR050707">
    <property type="entry name" value="HTH_MetabolicPath_Reg"/>
</dbReference>
<feature type="domain" description="HTH iclR-type" evidence="4">
    <location>
        <begin position="14"/>
        <end position="73"/>
    </location>
</feature>
<dbReference type="AlphaFoldDB" id="L0JYA2"/>
<evidence type="ECO:0000256" key="3">
    <source>
        <dbReference type="ARBA" id="ARBA00023163"/>
    </source>
</evidence>
<dbReference type="GO" id="GO:0045892">
    <property type="term" value="P:negative regulation of DNA-templated transcription"/>
    <property type="evidence" value="ECO:0007669"/>
    <property type="project" value="TreeGrafter"/>
</dbReference>
<dbReference type="InterPro" id="IPR011991">
    <property type="entry name" value="ArsR-like_HTH"/>
</dbReference>
<proteinExistence type="predicted"/>
<reference evidence="6 7" key="1">
    <citation type="submission" date="2012-11" db="EMBL/GenBank/DDBJ databases">
        <title>FINISHED of Natronococcus occultus SP4, DSM 3396.</title>
        <authorList>
            <consortium name="DOE Joint Genome Institute"/>
            <person name="Eisen J."/>
            <person name="Huntemann M."/>
            <person name="Wei C.-L."/>
            <person name="Han J."/>
            <person name="Detter J.C."/>
            <person name="Han C."/>
            <person name="Tapia R."/>
            <person name="Chen A."/>
            <person name="Kyrpides N."/>
            <person name="Mavromatis K."/>
            <person name="Markowitz V."/>
            <person name="Szeto E."/>
            <person name="Ivanova N."/>
            <person name="Mikhailova N."/>
            <person name="Ovchinnikova G."/>
            <person name="Pagani I."/>
            <person name="Pati A."/>
            <person name="Goodwin L."/>
            <person name="Nordberg H.P."/>
            <person name="Cantor M.N."/>
            <person name="Hua S.X."/>
            <person name="Woyke T."/>
            <person name="Eisen J."/>
            <person name="Klenk H.-P."/>
            <person name="Klenk H.-P."/>
        </authorList>
    </citation>
    <scope>NUCLEOTIDE SEQUENCE [LARGE SCALE GENOMIC DNA]</scope>
    <source>
        <strain evidence="6 7">SP4</strain>
    </source>
</reference>
<protein>
    <submittedName>
        <fullName evidence="6">Transcriptional regulator</fullName>
    </submittedName>
</protein>
<dbReference type="EMBL" id="CP003929">
    <property type="protein sequence ID" value="AGB37099.1"/>
    <property type="molecule type" value="Genomic_DNA"/>
</dbReference>
<dbReference type="GeneID" id="14402793"/>
<evidence type="ECO:0000256" key="2">
    <source>
        <dbReference type="ARBA" id="ARBA00023125"/>
    </source>
</evidence>
<dbReference type="InterPro" id="IPR005471">
    <property type="entry name" value="Tscrpt_reg_IclR_N"/>
</dbReference>
<organism evidence="6 7">
    <name type="scientific">Natronococcus occultus SP4</name>
    <dbReference type="NCBI Taxonomy" id="694430"/>
    <lineage>
        <taxon>Archaea</taxon>
        <taxon>Methanobacteriati</taxon>
        <taxon>Methanobacteriota</taxon>
        <taxon>Stenosarchaea group</taxon>
        <taxon>Halobacteria</taxon>
        <taxon>Halobacteriales</taxon>
        <taxon>Natrialbaceae</taxon>
        <taxon>Natronococcus</taxon>
    </lineage>
</organism>
<keyword evidence="1" id="KW-0805">Transcription regulation</keyword>
<keyword evidence="7" id="KW-1185">Reference proteome</keyword>
<dbReference type="OrthoDB" id="14763at2157"/>
<dbReference type="InterPro" id="IPR014757">
    <property type="entry name" value="Tscrpt_reg_IclR_C"/>
</dbReference>
<dbReference type="InterPro" id="IPR036388">
    <property type="entry name" value="WH-like_DNA-bd_sf"/>
</dbReference>
<dbReference type="Gene3D" id="3.30.450.40">
    <property type="match status" value="1"/>
</dbReference>
<dbReference type="Proteomes" id="UP000010878">
    <property type="component" value="Chromosome"/>
</dbReference>
<evidence type="ECO:0000313" key="7">
    <source>
        <dbReference type="Proteomes" id="UP000010878"/>
    </source>
</evidence>
<dbReference type="CDD" id="cd00090">
    <property type="entry name" value="HTH_ARSR"/>
    <property type="match status" value="1"/>
</dbReference>
<sequence>MRHTTEPPKKDTPVKATATSLQLLEVLMELEGATISELDDHVDLSKSTIHNHLETLEILGFIVKDGWVYRVSQQTSKLGAHARRQNPLFEHGRDEVRRLAKVSGLVANIVVLENNHAICVYTATGKQDHDEVVYVGEKLPLHCTAAGKALLSTFDEEEAEALLDQIDYPEYTDNTLTSMDSLLDELQSIRSKGLAFDRQEWKPNLRSIGTALTGPEDELLGAISVISNAQSMTGKRFQQDVPGLVISSSNAIYNTIRSEE</sequence>
<dbReference type="InterPro" id="IPR029016">
    <property type="entry name" value="GAF-like_dom_sf"/>
</dbReference>
<gene>
    <name evidence="6" type="ORF">Natoc_1271</name>
</gene>
<dbReference type="Pfam" id="PF09339">
    <property type="entry name" value="HTH_IclR"/>
    <property type="match status" value="1"/>
</dbReference>
<dbReference type="PANTHER" id="PTHR30136">
    <property type="entry name" value="HELIX-TURN-HELIX TRANSCRIPTIONAL REGULATOR, ICLR FAMILY"/>
    <property type="match status" value="1"/>
</dbReference>
<dbReference type="PROSITE" id="PS51077">
    <property type="entry name" value="HTH_ICLR"/>
    <property type="match status" value="1"/>
</dbReference>
<dbReference type="InterPro" id="IPR036390">
    <property type="entry name" value="WH_DNA-bd_sf"/>
</dbReference>
<dbReference type="Pfam" id="PF01614">
    <property type="entry name" value="IclR_C"/>
    <property type="match status" value="1"/>
</dbReference>
<dbReference type="KEGG" id="nou:Natoc_1271"/>
<dbReference type="SUPFAM" id="SSF55781">
    <property type="entry name" value="GAF domain-like"/>
    <property type="match status" value="1"/>
</dbReference>
<evidence type="ECO:0000259" key="4">
    <source>
        <dbReference type="PROSITE" id="PS51077"/>
    </source>
</evidence>
<feature type="domain" description="IclR-ED" evidence="5">
    <location>
        <begin position="74"/>
        <end position="258"/>
    </location>
</feature>
<dbReference type="eggNOG" id="arCOG02798">
    <property type="taxonomic scope" value="Archaea"/>
</dbReference>
<dbReference type="Gene3D" id="1.10.10.10">
    <property type="entry name" value="Winged helix-like DNA-binding domain superfamily/Winged helix DNA-binding domain"/>
    <property type="match status" value="1"/>
</dbReference>
<evidence type="ECO:0000256" key="1">
    <source>
        <dbReference type="ARBA" id="ARBA00023015"/>
    </source>
</evidence>
<evidence type="ECO:0000259" key="5">
    <source>
        <dbReference type="PROSITE" id="PS51078"/>
    </source>
</evidence>
<keyword evidence="2" id="KW-0238">DNA-binding</keyword>
<evidence type="ECO:0000313" key="6">
    <source>
        <dbReference type="EMBL" id="AGB37099.1"/>
    </source>
</evidence>
<dbReference type="RefSeq" id="WP_015320550.1">
    <property type="nucleotide sequence ID" value="NC_019974.1"/>
</dbReference>
<dbReference type="SMART" id="SM00346">
    <property type="entry name" value="HTH_ICLR"/>
    <property type="match status" value="1"/>
</dbReference>
<dbReference type="PROSITE" id="PS51078">
    <property type="entry name" value="ICLR_ED"/>
    <property type="match status" value="1"/>
</dbReference>
<dbReference type="GO" id="GO:0003700">
    <property type="term" value="F:DNA-binding transcription factor activity"/>
    <property type="evidence" value="ECO:0007669"/>
    <property type="project" value="TreeGrafter"/>
</dbReference>
<keyword evidence="3" id="KW-0804">Transcription</keyword>